<evidence type="ECO:0000256" key="2">
    <source>
        <dbReference type="ARBA" id="ARBA00008749"/>
    </source>
</evidence>
<evidence type="ECO:0000256" key="11">
    <source>
        <dbReference type="ARBA" id="ARBA00023160"/>
    </source>
</evidence>
<evidence type="ECO:0000256" key="8">
    <source>
        <dbReference type="ARBA" id="ARBA00023004"/>
    </source>
</evidence>
<protein>
    <submittedName>
        <fullName evidence="14">Fatty acid desaturase</fullName>
        <ecNumber evidence="14">1.14.19.-</ecNumber>
    </submittedName>
</protein>
<dbReference type="Proteomes" id="UP001319180">
    <property type="component" value="Unassembled WGS sequence"/>
</dbReference>
<evidence type="ECO:0000256" key="12">
    <source>
        <dbReference type="SAM" id="Phobius"/>
    </source>
</evidence>
<keyword evidence="10 12" id="KW-0472">Membrane</keyword>
<evidence type="ECO:0000256" key="4">
    <source>
        <dbReference type="ARBA" id="ARBA00022692"/>
    </source>
</evidence>
<keyword evidence="8" id="KW-0408">Iron</keyword>
<evidence type="ECO:0000256" key="10">
    <source>
        <dbReference type="ARBA" id="ARBA00023136"/>
    </source>
</evidence>
<feature type="transmembrane region" description="Helical" evidence="12">
    <location>
        <begin position="202"/>
        <end position="221"/>
    </location>
</feature>
<dbReference type="PANTHER" id="PTHR11351">
    <property type="entry name" value="ACYL-COA DESATURASE"/>
    <property type="match status" value="1"/>
</dbReference>
<dbReference type="EC" id="1.14.19.-" evidence="14"/>
<feature type="transmembrane region" description="Helical" evidence="12">
    <location>
        <begin position="227"/>
        <end position="247"/>
    </location>
</feature>
<dbReference type="GO" id="GO:0006633">
    <property type="term" value="P:fatty acid biosynthetic process"/>
    <property type="evidence" value="ECO:0007669"/>
    <property type="project" value="UniProtKB-KW"/>
</dbReference>
<name>A0AAP2GL16_9BACT</name>
<evidence type="ECO:0000259" key="13">
    <source>
        <dbReference type="Pfam" id="PF00487"/>
    </source>
</evidence>
<keyword evidence="3" id="KW-0444">Lipid biosynthesis</keyword>
<organism evidence="14 15">
    <name type="scientific">Dawidia soli</name>
    <dbReference type="NCBI Taxonomy" id="2782352"/>
    <lineage>
        <taxon>Bacteria</taxon>
        <taxon>Pseudomonadati</taxon>
        <taxon>Bacteroidota</taxon>
        <taxon>Cytophagia</taxon>
        <taxon>Cytophagales</taxon>
        <taxon>Chryseotaleaceae</taxon>
        <taxon>Dawidia</taxon>
    </lineage>
</organism>
<gene>
    <name evidence="14" type="ORF">KK078_24000</name>
</gene>
<reference evidence="14 15" key="1">
    <citation type="submission" date="2021-05" db="EMBL/GenBank/DDBJ databases">
        <title>A Polyphasic approach of four new species of the genus Ohtaekwangia: Ohtaekwangia histidinii sp. nov., Ohtaekwangia cretensis sp. nov., Ohtaekwangia indiensis sp. nov., Ohtaekwangia reichenbachii sp. nov. from diverse environment.</title>
        <authorList>
            <person name="Octaviana S."/>
        </authorList>
    </citation>
    <scope>NUCLEOTIDE SEQUENCE [LARGE SCALE GENOMIC DNA]</scope>
    <source>
        <strain evidence="14 15">PWU37</strain>
    </source>
</reference>
<evidence type="ECO:0000256" key="3">
    <source>
        <dbReference type="ARBA" id="ARBA00022516"/>
    </source>
</evidence>
<keyword evidence="5" id="KW-0276">Fatty acid metabolism</keyword>
<comment type="caution">
    <text evidence="14">The sequence shown here is derived from an EMBL/GenBank/DDBJ whole genome shotgun (WGS) entry which is preliminary data.</text>
</comment>
<keyword evidence="11" id="KW-0275">Fatty acid biosynthesis</keyword>
<dbReference type="PANTHER" id="PTHR11351:SF31">
    <property type="entry name" value="DESATURASE 1, ISOFORM A-RELATED"/>
    <property type="match status" value="1"/>
</dbReference>
<accession>A0AAP2GL16</accession>
<dbReference type="GO" id="GO:0016717">
    <property type="term" value="F:oxidoreductase activity, acting on paired donors, with oxidation of a pair of donors resulting in the reduction of molecular oxygen to two molecules of water"/>
    <property type="evidence" value="ECO:0007669"/>
    <property type="project" value="InterPro"/>
</dbReference>
<feature type="domain" description="Fatty acid desaturase" evidence="13">
    <location>
        <begin position="72"/>
        <end position="293"/>
    </location>
</feature>
<keyword evidence="15" id="KW-1185">Reference proteome</keyword>
<dbReference type="AlphaFoldDB" id="A0AAP2GL16"/>
<keyword evidence="4 12" id="KW-0812">Transmembrane</keyword>
<evidence type="ECO:0000256" key="6">
    <source>
        <dbReference type="ARBA" id="ARBA00022989"/>
    </source>
</evidence>
<evidence type="ECO:0000313" key="14">
    <source>
        <dbReference type="EMBL" id="MBT1689648.1"/>
    </source>
</evidence>
<keyword evidence="9" id="KW-0443">Lipid metabolism</keyword>
<evidence type="ECO:0000256" key="7">
    <source>
        <dbReference type="ARBA" id="ARBA00023002"/>
    </source>
</evidence>
<evidence type="ECO:0000256" key="9">
    <source>
        <dbReference type="ARBA" id="ARBA00023098"/>
    </source>
</evidence>
<proteinExistence type="inferred from homology"/>
<keyword evidence="7 14" id="KW-0560">Oxidoreductase</keyword>
<evidence type="ECO:0000256" key="1">
    <source>
        <dbReference type="ARBA" id="ARBA00004141"/>
    </source>
</evidence>
<dbReference type="GO" id="GO:0016020">
    <property type="term" value="C:membrane"/>
    <property type="evidence" value="ECO:0007669"/>
    <property type="project" value="UniProtKB-SubCell"/>
</dbReference>
<dbReference type="InterPro" id="IPR015876">
    <property type="entry name" value="Acyl-CoA_DS"/>
</dbReference>
<evidence type="ECO:0000313" key="15">
    <source>
        <dbReference type="Proteomes" id="UP001319180"/>
    </source>
</evidence>
<evidence type="ECO:0000256" key="5">
    <source>
        <dbReference type="ARBA" id="ARBA00022832"/>
    </source>
</evidence>
<feature type="transmembrane region" description="Helical" evidence="12">
    <location>
        <begin position="73"/>
        <end position="95"/>
    </location>
</feature>
<sequence length="340" mass="39333">MAFIDKVLQTPSYKWADDDGNLVKPSPKQLWTEAFKRTNVFKSKKNWIPFINWATAVAMLPFLYFFLVDYFSWLHVGALVIYAMIVMSTHGTIWYHRYSTHRAYTFTNSVWRFVTQNLVVRTFSEEVYVVSHHVHHAKSDNPGDPYNSGAGILYCMLSDVNHQAIAKDLNETEYKKVSNFIGHTGIVINSYKKYLKWGSVANPYYTVLLLLMNWAFWFTAFSFMGGPGFACALFSGAFFWYVLVRAFNYTGHGGGQRQHVDGVDFDRSNLSINQTRPGIFSGEWHNNHHLYPDSARAGFLKYQLDMAWIYIYCMHKIGVVGRYNDSKKEFLERFGHEIGA</sequence>
<dbReference type="InterPro" id="IPR005804">
    <property type="entry name" value="FA_desaturase_dom"/>
</dbReference>
<keyword evidence="6 12" id="KW-1133">Transmembrane helix</keyword>
<comment type="similarity">
    <text evidence="2">Belongs to the fatty acid desaturase type 2 family.</text>
</comment>
<comment type="subcellular location">
    <subcellularLocation>
        <location evidence="1">Membrane</location>
        <topology evidence="1">Multi-pass membrane protein</topology>
    </subcellularLocation>
</comment>
<dbReference type="EMBL" id="JAHESC010000045">
    <property type="protein sequence ID" value="MBT1689648.1"/>
    <property type="molecule type" value="Genomic_DNA"/>
</dbReference>
<feature type="transmembrane region" description="Helical" evidence="12">
    <location>
        <begin position="47"/>
        <end position="67"/>
    </location>
</feature>
<dbReference type="RefSeq" id="WP_254092868.1">
    <property type="nucleotide sequence ID" value="NZ_JAHESC010000045.1"/>
</dbReference>
<dbReference type="Pfam" id="PF00487">
    <property type="entry name" value="FA_desaturase"/>
    <property type="match status" value="1"/>
</dbReference>